<dbReference type="AlphaFoldDB" id="A0AA95H6F7"/>
<dbReference type="KEGG" id="tdu:QJT80_04545"/>
<keyword evidence="1" id="KW-0472">Membrane</keyword>
<keyword evidence="1" id="KW-1133">Transmembrane helix</keyword>
<keyword evidence="1" id="KW-0812">Transmembrane</keyword>
<reference evidence="2" key="2">
    <citation type="submission" date="2023-04" db="EMBL/GenBank/DDBJ databases">
        <authorList>
            <person name="Beletskiy A.V."/>
            <person name="Mardanov A.V."/>
            <person name="Ravin N.V."/>
        </authorList>
    </citation>
    <scope>NUCLEOTIDE SEQUENCE</scope>
    <source>
        <strain evidence="2">GKL-01</strain>
    </source>
</reference>
<reference evidence="2" key="1">
    <citation type="journal article" date="2023" name="Int. J. Mol. Sci.">
        <title>Metagenomics Revealed a New Genus 'Candidatus Thiocaldithrix dubininis' gen. nov., sp. nov. and a New Species 'Candidatus Thiothrix putei' sp. nov. in the Family Thiotrichaceae, Some Members of Which Have Traits of Both Na+- and H+-Motive Energetics.</title>
        <authorList>
            <person name="Ravin N.V."/>
            <person name="Muntyan M.S."/>
            <person name="Smolyakov D.D."/>
            <person name="Rudenko T.S."/>
            <person name="Beletsky A.V."/>
            <person name="Mardanov A.V."/>
            <person name="Grabovich M.Y."/>
        </authorList>
    </citation>
    <scope>NUCLEOTIDE SEQUENCE</scope>
    <source>
        <strain evidence="2">GKL-01</strain>
    </source>
</reference>
<feature type="transmembrane region" description="Helical" evidence="1">
    <location>
        <begin position="27"/>
        <end position="51"/>
    </location>
</feature>
<dbReference type="Proteomes" id="UP001300672">
    <property type="component" value="Chromosome"/>
</dbReference>
<sequence length="166" mass="18419">MDNNNPYSPPKTVVSDVSPAPSRIPRVIGTTLIAITLIGLVGIVFGLIELVSNPNSQMWSLLEQQGLNKTYIAISYSLNIAISLWLIWIGTQLRQYKDKGRQQFNYYVIFIIVFGMVNVGIQAMLLPASTPMNSLYPTLFSVVANAVLNGILWYYLNKPASKASLH</sequence>
<proteinExistence type="predicted"/>
<gene>
    <name evidence="2" type="ORF">QJT80_04545</name>
</gene>
<feature type="transmembrane region" description="Helical" evidence="1">
    <location>
        <begin position="105"/>
        <end position="128"/>
    </location>
</feature>
<organism evidence="2">
    <name type="scientific">Candidatus Thiocaldithrix dubininis</name>
    <dbReference type="NCBI Taxonomy" id="3080823"/>
    <lineage>
        <taxon>Bacteria</taxon>
        <taxon>Pseudomonadati</taxon>
        <taxon>Pseudomonadota</taxon>
        <taxon>Gammaproteobacteria</taxon>
        <taxon>Thiotrichales</taxon>
        <taxon>Thiotrichaceae</taxon>
        <taxon>Candidatus Thiocaldithrix</taxon>
    </lineage>
</organism>
<name>A0AA95H6F7_9GAMM</name>
<dbReference type="EMBL" id="CP124755">
    <property type="protein sequence ID" value="WGZ91747.1"/>
    <property type="molecule type" value="Genomic_DNA"/>
</dbReference>
<protein>
    <submittedName>
        <fullName evidence="2">Uncharacterized protein</fullName>
    </submittedName>
</protein>
<feature type="transmembrane region" description="Helical" evidence="1">
    <location>
        <begin position="134"/>
        <end position="156"/>
    </location>
</feature>
<accession>A0AA95H6F7</accession>
<feature type="transmembrane region" description="Helical" evidence="1">
    <location>
        <begin position="71"/>
        <end position="93"/>
    </location>
</feature>
<evidence type="ECO:0000313" key="2">
    <source>
        <dbReference type="EMBL" id="WGZ91747.1"/>
    </source>
</evidence>
<evidence type="ECO:0000256" key="1">
    <source>
        <dbReference type="SAM" id="Phobius"/>
    </source>
</evidence>